<evidence type="ECO:0000256" key="2">
    <source>
        <dbReference type="ARBA" id="ARBA00022692"/>
    </source>
</evidence>
<evidence type="ECO:0000313" key="7">
    <source>
        <dbReference type="Proteomes" id="UP000469011"/>
    </source>
</evidence>
<dbReference type="EMBL" id="JAAAMG010000020">
    <property type="protein sequence ID" value="NDW06763.1"/>
    <property type="molecule type" value="Genomic_DNA"/>
</dbReference>
<organism evidence="6 7">
    <name type="scientific">Jiella pacifica</name>
    <dbReference type="NCBI Taxonomy" id="2696469"/>
    <lineage>
        <taxon>Bacteria</taxon>
        <taxon>Pseudomonadati</taxon>
        <taxon>Pseudomonadota</taxon>
        <taxon>Alphaproteobacteria</taxon>
        <taxon>Hyphomicrobiales</taxon>
        <taxon>Aurantimonadaceae</taxon>
        <taxon>Jiella</taxon>
    </lineage>
</organism>
<proteinExistence type="predicted"/>
<feature type="transmembrane region" description="Helical" evidence="5">
    <location>
        <begin position="46"/>
        <end position="63"/>
    </location>
</feature>
<evidence type="ECO:0000313" key="6">
    <source>
        <dbReference type="EMBL" id="NDW06763.1"/>
    </source>
</evidence>
<keyword evidence="7" id="KW-1185">Reference proteome</keyword>
<evidence type="ECO:0000256" key="4">
    <source>
        <dbReference type="ARBA" id="ARBA00023136"/>
    </source>
</evidence>
<sequence length="162" mass="16440">MRADPARAVALISGAAVVLALAATTRRRARHDYGELGRLRPSTSASAYLAYGLHAALLAVAAWRKPRPLPIGARAAGATGLILASAGASLYAAAQMTLAPPETSGTRMGELATGGAYRVSRNPQLVGWGLVLLGAAIAGRSAAALGLWAVFAASLPGTIRDE</sequence>
<protein>
    <recommendedName>
        <fullName evidence="8">Isoprenylcysteine carboxylmethyltransferase family protein</fullName>
    </recommendedName>
</protein>
<dbReference type="Pfam" id="PF04191">
    <property type="entry name" value="PEMT"/>
    <property type="match status" value="1"/>
</dbReference>
<dbReference type="RefSeq" id="WP_163465245.1">
    <property type="nucleotide sequence ID" value="NZ_JAAAMG010000020.1"/>
</dbReference>
<evidence type="ECO:0008006" key="8">
    <source>
        <dbReference type="Google" id="ProtNLM"/>
    </source>
</evidence>
<keyword evidence="4 5" id="KW-0472">Membrane</keyword>
<evidence type="ECO:0000256" key="1">
    <source>
        <dbReference type="ARBA" id="ARBA00004127"/>
    </source>
</evidence>
<dbReference type="GO" id="GO:0012505">
    <property type="term" value="C:endomembrane system"/>
    <property type="evidence" value="ECO:0007669"/>
    <property type="project" value="UniProtKB-SubCell"/>
</dbReference>
<keyword evidence="2 5" id="KW-0812">Transmembrane</keyword>
<dbReference type="Gene3D" id="1.20.120.1630">
    <property type="match status" value="1"/>
</dbReference>
<evidence type="ECO:0000256" key="5">
    <source>
        <dbReference type="SAM" id="Phobius"/>
    </source>
</evidence>
<dbReference type="AlphaFoldDB" id="A0A6N9T5W2"/>
<reference evidence="6 7" key="1">
    <citation type="submission" date="2020-01" db="EMBL/GenBank/DDBJ databases">
        <title>Jiella pacifica sp. nov.</title>
        <authorList>
            <person name="Xue Z."/>
            <person name="Zhu S."/>
            <person name="Chen J."/>
            <person name="Yang J."/>
        </authorList>
    </citation>
    <scope>NUCLEOTIDE SEQUENCE [LARGE SCALE GENOMIC DNA]</scope>
    <source>
        <strain evidence="6 7">40Bstr34</strain>
    </source>
</reference>
<accession>A0A6N9T5W2</accession>
<gene>
    <name evidence="6" type="ORF">GTK09_20300</name>
</gene>
<keyword evidence="3 5" id="KW-1133">Transmembrane helix</keyword>
<feature type="transmembrane region" description="Helical" evidence="5">
    <location>
        <begin position="125"/>
        <end position="151"/>
    </location>
</feature>
<evidence type="ECO:0000256" key="3">
    <source>
        <dbReference type="ARBA" id="ARBA00022989"/>
    </source>
</evidence>
<feature type="transmembrane region" description="Helical" evidence="5">
    <location>
        <begin position="75"/>
        <end position="94"/>
    </location>
</feature>
<comment type="subcellular location">
    <subcellularLocation>
        <location evidence="1">Endomembrane system</location>
        <topology evidence="1">Multi-pass membrane protein</topology>
    </subcellularLocation>
</comment>
<comment type="caution">
    <text evidence="6">The sequence shown here is derived from an EMBL/GenBank/DDBJ whole genome shotgun (WGS) entry which is preliminary data.</text>
</comment>
<dbReference type="InterPro" id="IPR007318">
    <property type="entry name" value="Phopholipid_MeTrfase"/>
</dbReference>
<name>A0A6N9T5W2_9HYPH</name>
<dbReference type="Proteomes" id="UP000469011">
    <property type="component" value="Unassembled WGS sequence"/>
</dbReference>